<feature type="chain" id="PRO_5036204395" evidence="1">
    <location>
        <begin position="21"/>
        <end position="136"/>
    </location>
</feature>
<dbReference type="OrthoDB" id="10431948at2759"/>
<dbReference type="EMBL" id="CAJFDI010000002">
    <property type="protein sequence ID" value="CAD5213594.1"/>
    <property type="molecule type" value="Genomic_DNA"/>
</dbReference>
<feature type="signal peptide" evidence="1">
    <location>
        <begin position="1"/>
        <end position="20"/>
    </location>
</feature>
<comment type="caution">
    <text evidence="2">The sequence shown here is derived from an EMBL/GenBank/DDBJ whole genome shotgun (WGS) entry which is preliminary data.</text>
</comment>
<evidence type="ECO:0000313" key="2">
    <source>
        <dbReference type="EMBL" id="CAD5213594.1"/>
    </source>
</evidence>
<organism evidence="2 3">
    <name type="scientific">Bursaphelenchus xylophilus</name>
    <name type="common">Pinewood nematode worm</name>
    <name type="synonym">Aphelenchoides xylophilus</name>
    <dbReference type="NCBI Taxonomy" id="6326"/>
    <lineage>
        <taxon>Eukaryota</taxon>
        <taxon>Metazoa</taxon>
        <taxon>Ecdysozoa</taxon>
        <taxon>Nematoda</taxon>
        <taxon>Chromadorea</taxon>
        <taxon>Rhabditida</taxon>
        <taxon>Tylenchina</taxon>
        <taxon>Tylenchomorpha</taxon>
        <taxon>Aphelenchoidea</taxon>
        <taxon>Aphelenchoididae</taxon>
        <taxon>Bursaphelenchus</taxon>
    </lineage>
</organism>
<sequence>MLRLIARFCTLFITLSTLSSFHSTHEASAHPLYSPHLQKIGVYPKETSVSLREFVSDMKLCEDECRYESLAECQRCLTVARLENDSSQPSDDIIEHVLKTHKIGRNSNSKGLEVALHAKRINERDLNDLLRNTWVG</sequence>
<evidence type="ECO:0000256" key="1">
    <source>
        <dbReference type="SAM" id="SignalP"/>
    </source>
</evidence>
<dbReference type="AlphaFoldDB" id="A0A7I8WNB8"/>
<reference evidence="2" key="1">
    <citation type="submission" date="2020-09" db="EMBL/GenBank/DDBJ databases">
        <authorList>
            <person name="Kikuchi T."/>
        </authorList>
    </citation>
    <scope>NUCLEOTIDE SEQUENCE</scope>
    <source>
        <strain evidence="2">Ka4C1</strain>
    </source>
</reference>
<protein>
    <submittedName>
        <fullName evidence="2">(pine wood nematode) hypothetical protein</fullName>
    </submittedName>
</protein>
<dbReference type="Proteomes" id="UP000582659">
    <property type="component" value="Unassembled WGS sequence"/>
</dbReference>
<keyword evidence="1" id="KW-0732">Signal</keyword>
<accession>A0A7I8WNB8</accession>
<name>A0A7I8WNB8_BURXY</name>
<gene>
    <name evidence="2" type="ORF">BXYJ_LOCUS3108</name>
</gene>
<proteinExistence type="predicted"/>
<evidence type="ECO:0000313" key="3">
    <source>
        <dbReference type="Proteomes" id="UP000659654"/>
    </source>
</evidence>
<dbReference type="EMBL" id="CAJFCV020000002">
    <property type="protein sequence ID" value="CAG9092853.1"/>
    <property type="molecule type" value="Genomic_DNA"/>
</dbReference>
<dbReference type="Proteomes" id="UP000659654">
    <property type="component" value="Unassembled WGS sequence"/>
</dbReference>
<keyword evidence="3" id="KW-1185">Reference proteome</keyword>